<dbReference type="AlphaFoldDB" id="A0A7J5TVE2"/>
<organism evidence="1 2">
    <name type="scientific">Rudanella paleaurantiibacter</name>
    <dbReference type="NCBI Taxonomy" id="2614655"/>
    <lineage>
        <taxon>Bacteria</taxon>
        <taxon>Pseudomonadati</taxon>
        <taxon>Bacteroidota</taxon>
        <taxon>Cytophagia</taxon>
        <taxon>Cytophagales</taxon>
        <taxon>Cytophagaceae</taxon>
        <taxon>Rudanella</taxon>
    </lineage>
</organism>
<accession>A0A7J5TVE2</accession>
<sequence length="86" mass="9885">MKTIQEHYKRLRHTDLDRWNEMNATLARQSINADSNCLMYFERTVLRKERAGGVDLRTLPFAIADALVTFLGFSLADIRSNTIPDA</sequence>
<name>A0A7J5TVE2_9BACT</name>
<gene>
    <name evidence="1" type="ORF">F5984_20040</name>
</gene>
<reference evidence="1 2" key="1">
    <citation type="submission" date="2019-10" db="EMBL/GenBank/DDBJ databases">
        <title>Rudanella paleaurantiibacter sp. nov., isolated from sludge.</title>
        <authorList>
            <person name="Xu S.Q."/>
        </authorList>
    </citation>
    <scope>NUCLEOTIDE SEQUENCE [LARGE SCALE GENOMIC DNA]</scope>
    <source>
        <strain evidence="1 2">HX-22-17</strain>
    </source>
</reference>
<proteinExistence type="predicted"/>
<dbReference type="RefSeq" id="WP_152125997.1">
    <property type="nucleotide sequence ID" value="NZ_WELI01000009.1"/>
</dbReference>
<keyword evidence="2" id="KW-1185">Reference proteome</keyword>
<evidence type="ECO:0000313" key="2">
    <source>
        <dbReference type="Proteomes" id="UP000488299"/>
    </source>
</evidence>
<protein>
    <submittedName>
        <fullName evidence="1">Uncharacterized protein</fullName>
    </submittedName>
</protein>
<dbReference type="EMBL" id="WELI01000009">
    <property type="protein sequence ID" value="KAB7728047.1"/>
    <property type="molecule type" value="Genomic_DNA"/>
</dbReference>
<comment type="caution">
    <text evidence="1">The sequence shown here is derived from an EMBL/GenBank/DDBJ whole genome shotgun (WGS) entry which is preliminary data.</text>
</comment>
<dbReference type="Proteomes" id="UP000488299">
    <property type="component" value="Unassembled WGS sequence"/>
</dbReference>
<evidence type="ECO:0000313" key="1">
    <source>
        <dbReference type="EMBL" id="KAB7728047.1"/>
    </source>
</evidence>